<feature type="domain" description="DUF4401" evidence="2">
    <location>
        <begin position="14"/>
        <end position="334"/>
    </location>
</feature>
<feature type="transmembrane region" description="Helical" evidence="1">
    <location>
        <begin position="15"/>
        <end position="36"/>
    </location>
</feature>
<feature type="transmembrane region" description="Helical" evidence="1">
    <location>
        <begin position="287"/>
        <end position="305"/>
    </location>
</feature>
<evidence type="ECO:0000313" key="4">
    <source>
        <dbReference type="Proteomes" id="UP001501337"/>
    </source>
</evidence>
<feature type="transmembrane region" description="Helical" evidence="1">
    <location>
        <begin position="253"/>
        <end position="280"/>
    </location>
</feature>
<name>A0ABP7P9H2_9GAMM</name>
<keyword evidence="1" id="KW-1133">Transmembrane helix</keyword>
<feature type="transmembrane region" description="Helical" evidence="1">
    <location>
        <begin position="131"/>
        <end position="161"/>
    </location>
</feature>
<keyword evidence="1" id="KW-0472">Membrane</keyword>
<feature type="transmembrane region" description="Helical" evidence="1">
    <location>
        <begin position="173"/>
        <end position="192"/>
    </location>
</feature>
<keyword evidence="1" id="KW-0812">Transmembrane</keyword>
<feature type="transmembrane region" description="Helical" evidence="1">
    <location>
        <begin position="311"/>
        <end position="332"/>
    </location>
</feature>
<dbReference type="InterPro" id="IPR025513">
    <property type="entry name" value="DUF4401"/>
</dbReference>
<dbReference type="EMBL" id="BAABBO010000009">
    <property type="protein sequence ID" value="GAA3961420.1"/>
    <property type="molecule type" value="Genomic_DNA"/>
</dbReference>
<evidence type="ECO:0000259" key="2">
    <source>
        <dbReference type="Pfam" id="PF14351"/>
    </source>
</evidence>
<accession>A0ABP7P9H2</accession>
<sequence length="346" mass="37224">MTASLATSRSDDSPWYIKLMLGISGWFASLFLFGFLGLGFLELLQNILASLVTGLVLVGIAWAILRSHPNDFLEHLALAISLAGQALVIWSIFRASNAPHTVVPWLVTAVFQLVLIRIMPDFLHRVFSTLVASYALGLTLMLGGLVSVSQGLFILLTGWVWLKQSAYPQHGQLMRAAGFGLALNLISMSSVTVGLQELGTVMADAIPASAAAGFSWFTPWLSKSLAALASLAVVAMMLIHYQQPLTHKPALLALGGALFVAAVAFVAPGLNAGLIVLLMGVHARSRVMAGLGLIALLYFMSRYYYFLGETLLFKSASLLVLGLLMLLGRWLFLRWLPRTGEGGAHG</sequence>
<dbReference type="Proteomes" id="UP001501337">
    <property type="component" value="Unassembled WGS sequence"/>
</dbReference>
<feature type="transmembrane region" description="Helical" evidence="1">
    <location>
        <begin position="76"/>
        <end position="95"/>
    </location>
</feature>
<comment type="caution">
    <text evidence="3">The sequence shown here is derived from an EMBL/GenBank/DDBJ whole genome shotgun (WGS) entry which is preliminary data.</text>
</comment>
<evidence type="ECO:0000313" key="3">
    <source>
        <dbReference type="EMBL" id="GAA3961420.1"/>
    </source>
</evidence>
<dbReference type="Pfam" id="PF14351">
    <property type="entry name" value="DUF4401"/>
    <property type="match status" value="1"/>
</dbReference>
<gene>
    <name evidence="3" type="ORF">GCM10022278_19330</name>
</gene>
<proteinExistence type="predicted"/>
<protein>
    <recommendedName>
        <fullName evidence="2">DUF4401 domain-containing protein</fullName>
    </recommendedName>
</protein>
<feature type="transmembrane region" description="Helical" evidence="1">
    <location>
        <begin position="43"/>
        <end position="64"/>
    </location>
</feature>
<feature type="transmembrane region" description="Helical" evidence="1">
    <location>
        <begin position="224"/>
        <end position="241"/>
    </location>
</feature>
<evidence type="ECO:0000256" key="1">
    <source>
        <dbReference type="SAM" id="Phobius"/>
    </source>
</evidence>
<keyword evidence="4" id="KW-1185">Reference proteome</keyword>
<reference evidence="4" key="1">
    <citation type="journal article" date="2019" name="Int. J. Syst. Evol. Microbiol.">
        <title>The Global Catalogue of Microorganisms (GCM) 10K type strain sequencing project: providing services to taxonomists for standard genome sequencing and annotation.</title>
        <authorList>
            <consortium name="The Broad Institute Genomics Platform"/>
            <consortium name="The Broad Institute Genome Sequencing Center for Infectious Disease"/>
            <person name="Wu L."/>
            <person name="Ma J."/>
        </authorList>
    </citation>
    <scope>NUCLEOTIDE SEQUENCE [LARGE SCALE GENOMIC DNA]</scope>
    <source>
        <strain evidence="4">JCM 17555</strain>
    </source>
</reference>
<dbReference type="RefSeq" id="WP_344805728.1">
    <property type="nucleotide sequence ID" value="NZ_BAABBO010000009.1"/>
</dbReference>
<organism evidence="3 4">
    <name type="scientific">Allohahella marinimesophila</name>
    <dbReference type="NCBI Taxonomy" id="1054972"/>
    <lineage>
        <taxon>Bacteria</taxon>
        <taxon>Pseudomonadati</taxon>
        <taxon>Pseudomonadota</taxon>
        <taxon>Gammaproteobacteria</taxon>
        <taxon>Oceanospirillales</taxon>
        <taxon>Hahellaceae</taxon>
        <taxon>Allohahella</taxon>
    </lineage>
</organism>
<feature type="transmembrane region" description="Helical" evidence="1">
    <location>
        <begin position="102"/>
        <end position="119"/>
    </location>
</feature>